<reference evidence="3 4" key="1">
    <citation type="submission" date="2019-03" db="EMBL/GenBank/DDBJ databases">
        <authorList>
            <person name="Gaulin E."/>
            <person name="Dumas B."/>
        </authorList>
    </citation>
    <scope>NUCLEOTIDE SEQUENCE [LARGE SCALE GENOMIC DNA]</scope>
    <source>
        <strain evidence="3">CBS 568.67</strain>
    </source>
</reference>
<feature type="compositionally biased region" description="Low complexity" evidence="1">
    <location>
        <begin position="171"/>
        <end position="190"/>
    </location>
</feature>
<name>A0A485LVF2_9STRA</name>
<dbReference type="EMBL" id="VJMH01007434">
    <property type="protein sequence ID" value="KAF0683278.1"/>
    <property type="molecule type" value="Genomic_DNA"/>
</dbReference>
<feature type="compositionally biased region" description="Polar residues" evidence="1">
    <location>
        <begin position="108"/>
        <end position="117"/>
    </location>
</feature>
<feature type="region of interest" description="Disordered" evidence="1">
    <location>
        <begin position="107"/>
        <end position="133"/>
    </location>
</feature>
<reference evidence="2" key="2">
    <citation type="submission" date="2019-06" db="EMBL/GenBank/DDBJ databases">
        <title>Genomics analysis of Aphanomyces spp. identifies a new class of oomycete effector associated with host adaptation.</title>
        <authorList>
            <person name="Gaulin E."/>
        </authorList>
    </citation>
    <scope>NUCLEOTIDE SEQUENCE</scope>
    <source>
        <strain evidence="2">CBS 578.67</strain>
    </source>
</reference>
<evidence type="ECO:0000313" key="3">
    <source>
        <dbReference type="EMBL" id="VFU01347.1"/>
    </source>
</evidence>
<protein>
    <submittedName>
        <fullName evidence="3">Aste57867_24710 protein</fullName>
    </submittedName>
</protein>
<feature type="compositionally biased region" description="Polar residues" evidence="1">
    <location>
        <begin position="20"/>
        <end position="34"/>
    </location>
</feature>
<evidence type="ECO:0000313" key="4">
    <source>
        <dbReference type="Proteomes" id="UP000332933"/>
    </source>
</evidence>
<evidence type="ECO:0000256" key="1">
    <source>
        <dbReference type="SAM" id="MobiDB-lite"/>
    </source>
</evidence>
<organism evidence="3 4">
    <name type="scientific">Aphanomyces stellatus</name>
    <dbReference type="NCBI Taxonomy" id="120398"/>
    <lineage>
        <taxon>Eukaryota</taxon>
        <taxon>Sar</taxon>
        <taxon>Stramenopiles</taxon>
        <taxon>Oomycota</taxon>
        <taxon>Saprolegniomycetes</taxon>
        <taxon>Saprolegniales</taxon>
        <taxon>Verrucalvaceae</taxon>
        <taxon>Aphanomyces</taxon>
    </lineage>
</organism>
<gene>
    <name evidence="3" type="primary">Aste57867_24710</name>
    <name evidence="2" type="ORF">As57867_024632</name>
    <name evidence="3" type="ORF">ASTE57867_24710</name>
</gene>
<sequence>MYSGTLGRVNALDFRDHSPTKTTSFQSSASSPPTKLSPPRSPFAIAFGYNQGSSGGGSNGPGVVPASTDAIQKALAKMKEVAQTSPACSGFTEADLLACLNLSPSPPKQTMTMATHSPTKEPEAEPVVAPSSVSASDEQTILLNALLTSLTKLDLSHLQQTPSVTPPPSPAAASSSSSKPPSPMKRTPSSLTRIQENVNEDIESPRSTLDDDVDDVDDDIQPETTILPMHEAKRCLRGGSFCSRIRVRRQPSLHDLDAKRVADVIDKHNRPSIVQLTTPRRMSVLDPKTRSLSRVNSMEELVAPLQPAPLSRKSSILSVAGSPRSLSRKSSCVSFVEPMEDGVPLSMSRRSSGVFTGPPPPSPPTRSPSKVQQALPPPLPLSLVTADDEGGGGARTKKKKLLKAKMQSRMSTLASHIKKHIAKTEKVLRARAKVQLDASTRVSNMRLGTSPKKAKFKHEDLITYTRPNCRPRRQVAKAGEALLDRQQSFVSLEVMDNVGTRAACPVHLLTRASVADFSYVQGVVNSHNRRRRGRRGSRRSTLVKRPSLWIVQ</sequence>
<dbReference type="OrthoDB" id="166958at2759"/>
<evidence type="ECO:0000313" key="2">
    <source>
        <dbReference type="EMBL" id="KAF0683278.1"/>
    </source>
</evidence>
<keyword evidence="4" id="KW-1185">Reference proteome</keyword>
<proteinExistence type="predicted"/>
<accession>A0A485LVF2</accession>
<feature type="region of interest" description="Disordered" evidence="1">
    <location>
        <begin position="343"/>
        <end position="398"/>
    </location>
</feature>
<feature type="region of interest" description="Disordered" evidence="1">
    <location>
        <begin position="1"/>
        <end position="63"/>
    </location>
</feature>
<dbReference type="AlphaFoldDB" id="A0A485LVF2"/>
<feature type="compositionally biased region" description="Pro residues" evidence="1">
    <location>
        <begin position="357"/>
        <end position="366"/>
    </location>
</feature>
<dbReference type="Proteomes" id="UP000332933">
    <property type="component" value="Unassembled WGS sequence"/>
</dbReference>
<feature type="region of interest" description="Disordered" evidence="1">
    <location>
        <begin position="159"/>
        <end position="216"/>
    </location>
</feature>
<dbReference type="EMBL" id="CAADRA010007460">
    <property type="protein sequence ID" value="VFU01347.1"/>
    <property type="molecule type" value="Genomic_DNA"/>
</dbReference>